<dbReference type="Pfam" id="PF01694">
    <property type="entry name" value="Rhomboid"/>
    <property type="match status" value="1"/>
</dbReference>
<keyword evidence="4 8" id="KW-0812">Transmembrane</keyword>
<organism evidence="10 11">
    <name type="scientific">Microcystis aeruginosa NIES-4285</name>
    <dbReference type="NCBI Taxonomy" id="2497681"/>
    <lineage>
        <taxon>Bacteria</taxon>
        <taxon>Bacillati</taxon>
        <taxon>Cyanobacteriota</taxon>
        <taxon>Cyanophyceae</taxon>
        <taxon>Oscillatoriophycideae</taxon>
        <taxon>Chroococcales</taxon>
        <taxon>Microcystaceae</taxon>
        <taxon>Microcystis</taxon>
    </lineage>
</organism>
<evidence type="ECO:0000256" key="2">
    <source>
        <dbReference type="ARBA" id="ARBA00009045"/>
    </source>
</evidence>
<dbReference type="GO" id="GO:0006508">
    <property type="term" value="P:proteolysis"/>
    <property type="evidence" value="ECO:0007669"/>
    <property type="project" value="UniProtKB-KW"/>
</dbReference>
<feature type="domain" description="Peptidase S54 rhomboid" evidence="9">
    <location>
        <begin position="64"/>
        <end position="194"/>
    </location>
</feature>
<name>A0A402D9X1_MICAE</name>
<gene>
    <name evidence="10" type="ORF">MiAbB_00941</name>
</gene>
<feature type="transmembrane region" description="Helical" evidence="8">
    <location>
        <begin position="21"/>
        <end position="39"/>
    </location>
</feature>
<evidence type="ECO:0000256" key="4">
    <source>
        <dbReference type="ARBA" id="ARBA00022692"/>
    </source>
</evidence>
<dbReference type="InterPro" id="IPR022764">
    <property type="entry name" value="Peptidase_S54_rhomboid_dom"/>
</dbReference>
<dbReference type="InterPro" id="IPR035952">
    <property type="entry name" value="Rhomboid-like_sf"/>
</dbReference>
<evidence type="ECO:0000313" key="10">
    <source>
        <dbReference type="EMBL" id="GCE59029.1"/>
    </source>
</evidence>
<feature type="transmembrane region" description="Helical" evidence="8">
    <location>
        <begin position="99"/>
        <end position="117"/>
    </location>
</feature>
<feature type="transmembrane region" description="Helical" evidence="8">
    <location>
        <begin position="74"/>
        <end position="92"/>
    </location>
</feature>
<dbReference type="SUPFAM" id="SSF144091">
    <property type="entry name" value="Rhomboid-like"/>
    <property type="match status" value="1"/>
</dbReference>
<dbReference type="Gene3D" id="1.20.1540.10">
    <property type="entry name" value="Rhomboid-like"/>
    <property type="match status" value="1"/>
</dbReference>
<evidence type="ECO:0000256" key="3">
    <source>
        <dbReference type="ARBA" id="ARBA00022670"/>
    </source>
</evidence>
<comment type="similarity">
    <text evidence="2">Belongs to the peptidase S54 family.</text>
</comment>
<dbReference type="EMBL" id="BIFY01000010">
    <property type="protein sequence ID" value="GCE59029.1"/>
    <property type="molecule type" value="Genomic_DNA"/>
</dbReference>
<keyword evidence="6 8" id="KW-1133">Transmembrane helix</keyword>
<feature type="transmembrane region" description="Helical" evidence="8">
    <location>
        <begin position="123"/>
        <end position="144"/>
    </location>
</feature>
<keyword evidence="7 8" id="KW-0472">Membrane</keyword>
<reference evidence="11" key="1">
    <citation type="submission" date="2018-12" db="EMBL/GenBank/DDBJ databases">
        <title>Genome sequence of Microcystis aeruginosa NIES-4285.</title>
        <authorList>
            <person name="Tanabe Y."/>
        </authorList>
    </citation>
    <scope>NUCLEOTIDE SEQUENCE [LARGE SCALE GENOMIC DNA]</scope>
    <source>
        <strain evidence="11">NIES-4285</strain>
    </source>
</reference>
<dbReference type="GO" id="GO:0016020">
    <property type="term" value="C:membrane"/>
    <property type="evidence" value="ECO:0007669"/>
    <property type="project" value="UniProtKB-SubCell"/>
</dbReference>
<dbReference type="PANTHER" id="PTHR43066">
    <property type="entry name" value="RHOMBOID-RELATED PROTEIN"/>
    <property type="match status" value="1"/>
</dbReference>
<accession>A0A402D9X1</accession>
<comment type="subcellular location">
    <subcellularLocation>
        <location evidence="1">Membrane</location>
        <topology evidence="1">Multi-pass membrane protein</topology>
    </subcellularLocation>
</comment>
<dbReference type="Proteomes" id="UP000289660">
    <property type="component" value="Unassembled WGS sequence"/>
</dbReference>
<dbReference type="GO" id="GO:0004252">
    <property type="term" value="F:serine-type endopeptidase activity"/>
    <property type="evidence" value="ECO:0007669"/>
    <property type="project" value="InterPro"/>
</dbReference>
<feature type="transmembrane region" description="Helical" evidence="8">
    <location>
        <begin position="151"/>
        <end position="169"/>
    </location>
</feature>
<dbReference type="AlphaFoldDB" id="A0A402D9X1"/>
<evidence type="ECO:0000259" key="9">
    <source>
        <dbReference type="Pfam" id="PF01694"/>
    </source>
</evidence>
<keyword evidence="3" id="KW-0645">Protease</keyword>
<evidence type="ECO:0000256" key="7">
    <source>
        <dbReference type="ARBA" id="ARBA00023136"/>
    </source>
</evidence>
<feature type="transmembrane region" description="Helical" evidence="8">
    <location>
        <begin position="175"/>
        <end position="195"/>
    </location>
</feature>
<proteinExistence type="inferred from homology"/>
<sequence length="202" mass="22238">MGKNSSSINLMSQGSRQEIKTQAIILATFVAIFWLLEILDQFVFRGSLDYFGIIPHQVIGLRGILFAPFLHGDFPHLIANTVPFLILGWLVMLQETSDFFIVTGLTMLVGGLGVWLFAAPGSIHIGASILIFGYLGFLLLRGYFQRNIPSILLSILVFLLYGGTIWGVLPSRPGISWQGHLFGFLGGVLAAKLIATEKKHYS</sequence>
<evidence type="ECO:0000256" key="8">
    <source>
        <dbReference type="SAM" id="Phobius"/>
    </source>
</evidence>
<protein>
    <recommendedName>
        <fullName evidence="9">Peptidase S54 rhomboid domain-containing protein</fullName>
    </recommendedName>
</protein>
<evidence type="ECO:0000313" key="11">
    <source>
        <dbReference type="Proteomes" id="UP000289660"/>
    </source>
</evidence>
<dbReference type="PANTHER" id="PTHR43066:SF1">
    <property type="entry name" value="RHOMBOID PROTEIN 2"/>
    <property type="match status" value="1"/>
</dbReference>
<evidence type="ECO:0000256" key="5">
    <source>
        <dbReference type="ARBA" id="ARBA00022801"/>
    </source>
</evidence>
<comment type="caution">
    <text evidence="10">The sequence shown here is derived from an EMBL/GenBank/DDBJ whole genome shotgun (WGS) entry which is preliminary data.</text>
</comment>
<dbReference type="RefSeq" id="WP_042790652.1">
    <property type="nucleotide sequence ID" value="NZ_BIFY01000010.1"/>
</dbReference>
<keyword evidence="5" id="KW-0378">Hydrolase</keyword>
<evidence type="ECO:0000256" key="1">
    <source>
        <dbReference type="ARBA" id="ARBA00004141"/>
    </source>
</evidence>
<evidence type="ECO:0000256" key="6">
    <source>
        <dbReference type="ARBA" id="ARBA00022989"/>
    </source>
</evidence>